<gene>
    <name evidence="1" type="ORF">LSINAPIS_LOCUS6438</name>
</gene>
<keyword evidence="2" id="KW-1185">Reference proteome</keyword>
<evidence type="ECO:0000313" key="1">
    <source>
        <dbReference type="EMBL" id="VVC94510.1"/>
    </source>
</evidence>
<evidence type="ECO:0000313" key="2">
    <source>
        <dbReference type="Proteomes" id="UP000324832"/>
    </source>
</evidence>
<protein>
    <submittedName>
        <fullName evidence="1">Uncharacterized protein</fullName>
    </submittedName>
</protein>
<proteinExistence type="predicted"/>
<dbReference type="Proteomes" id="UP000324832">
    <property type="component" value="Unassembled WGS sequence"/>
</dbReference>
<dbReference type="AlphaFoldDB" id="A0A5E4QAQ4"/>
<dbReference type="EMBL" id="FZQP02002015">
    <property type="protein sequence ID" value="VVC94510.1"/>
    <property type="molecule type" value="Genomic_DNA"/>
</dbReference>
<organism evidence="1 2">
    <name type="scientific">Leptidea sinapis</name>
    <dbReference type="NCBI Taxonomy" id="189913"/>
    <lineage>
        <taxon>Eukaryota</taxon>
        <taxon>Metazoa</taxon>
        <taxon>Ecdysozoa</taxon>
        <taxon>Arthropoda</taxon>
        <taxon>Hexapoda</taxon>
        <taxon>Insecta</taxon>
        <taxon>Pterygota</taxon>
        <taxon>Neoptera</taxon>
        <taxon>Endopterygota</taxon>
        <taxon>Lepidoptera</taxon>
        <taxon>Glossata</taxon>
        <taxon>Ditrysia</taxon>
        <taxon>Papilionoidea</taxon>
        <taxon>Pieridae</taxon>
        <taxon>Dismorphiinae</taxon>
        <taxon>Leptidea</taxon>
    </lineage>
</organism>
<reference evidence="1 2" key="1">
    <citation type="submission" date="2017-07" db="EMBL/GenBank/DDBJ databases">
        <authorList>
            <person name="Talla V."/>
            <person name="Backstrom N."/>
        </authorList>
    </citation>
    <scope>NUCLEOTIDE SEQUENCE [LARGE SCALE GENOMIC DNA]</scope>
</reference>
<name>A0A5E4QAQ4_9NEOP</name>
<sequence>METKIASLECDLQKLNISPNEVHMTAEESYGDILAEITDQTLRKKNIIITGIPEPQTTDFETDRKKIKLSPEPIKMIRIGKYKANENRPIKACFESEHTTKIILRNRNKMKNDAIRIFSDQTPFQQARFQKLRDELKRRTTNGEDSLRIKLKQTIQYCKVKKTKILNPPKQDLLNKSITHKINQKNILWKQHKSNPKDEEIEKKFVKERKSVSEEIQTMKSNYYYKRFSECNKKPKKMWDLIDSLTNNKIS</sequence>
<accession>A0A5E4QAQ4</accession>